<dbReference type="EMBL" id="FUZU01000004">
    <property type="protein sequence ID" value="SKC85016.1"/>
    <property type="molecule type" value="Genomic_DNA"/>
</dbReference>
<proteinExistence type="predicted"/>
<evidence type="ECO:0000313" key="1">
    <source>
        <dbReference type="EMBL" id="SKC85016.1"/>
    </source>
</evidence>
<keyword evidence="2" id="KW-1185">Reference proteome</keyword>
<protein>
    <submittedName>
        <fullName evidence="1">Uncharacterized protein</fullName>
    </submittedName>
</protein>
<dbReference type="Proteomes" id="UP000190961">
    <property type="component" value="Unassembled WGS sequence"/>
</dbReference>
<evidence type="ECO:0000313" key="2">
    <source>
        <dbReference type="Proteomes" id="UP000190961"/>
    </source>
</evidence>
<dbReference type="STRING" id="688867.SAMN05660236_4787"/>
<sequence>MLTPHEFEKILKSSESFALDFKSSMHAVIDDKDLLNTAKLAKDIISISRIFYPLSKMTFFSITEHNAAR</sequence>
<reference evidence="1 2" key="1">
    <citation type="submission" date="2017-02" db="EMBL/GenBank/DDBJ databases">
        <authorList>
            <person name="Peterson S.W."/>
        </authorList>
    </citation>
    <scope>NUCLEOTIDE SEQUENCE [LARGE SCALE GENOMIC DNA]</scope>
    <source>
        <strain evidence="1 2">DSM 25262</strain>
    </source>
</reference>
<name>A0A1T5M9U8_9BACT</name>
<accession>A0A1T5M9U8</accession>
<dbReference type="AlphaFoldDB" id="A0A1T5M9U8"/>
<gene>
    <name evidence="1" type="ORF">SAMN05660236_4787</name>
</gene>
<organism evidence="1 2">
    <name type="scientific">Ohtaekwangia koreensis</name>
    <dbReference type="NCBI Taxonomy" id="688867"/>
    <lineage>
        <taxon>Bacteria</taxon>
        <taxon>Pseudomonadati</taxon>
        <taxon>Bacteroidota</taxon>
        <taxon>Cytophagia</taxon>
        <taxon>Cytophagales</taxon>
        <taxon>Fulvivirgaceae</taxon>
        <taxon>Ohtaekwangia</taxon>
    </lineage>
</organism>